<protein>
    <submittedName>
        <fullName evidence="1">Uncharacterized protein</fullName>
    </submittedName>
</protein>
<dbReference type="EMBL" id="GGEC01090716">
    <property type="protein sequence ID" value="MBX71200.1"/>
    <property type="molecule type" value="Transcribed_RNA"/>
</dbReference>
<organism evidence="1">
    <name type="scientific">Rhizophora mucronata</name>
    <name type="common">Asiatic mangrove</name>
    <dbReference type="NCBI Taxonomy" id="61149"/>
    <lineage>
        <taxon>Eukaryota</taxon>
        <taxon>Viridiplantae</taxon>
        <taxon>Streptophyta</taxon>
        <taxon>Embryophyta</taxon>
        <taxon>Tracheophyta</taxon>
        <taxon>Spermatophyta</taxon>
        <taxon>Magnoliopsida</taxon>
        <taxon>eudicotyledons</taxon>
        <taxon>Gunneridae</taxon>
        <taxon>Pentapetalae</taxon>
        <taxon>rosids</taxon>
        <taxon>fabids</taxon>
        <taxon>Malpighiales</taxon>
        <taxon>Rhizophoraceae</taxon>
        <taxon>Rhizophora</taxon>
    </lineage>
</organism>
<dbReference type="AlphaFoldDB" id="A0A2P2QW11"/>
<proteinExistence type="predicted"/>
<reference evidence="1" key="1">
    <citation type="submission" date="2018-02" db="EMBL/GenBank/DDBJ databases">
        <title>Rhizophora mucronata_Transcriptome.</title>
        <authorList>
            <person name="Meera S.P."/>
            <person name="Sreeshan A."/>
            <person name="Augustine A."/>
        </authorList>
    </citation>
    <scope>NUCLEOTIDE SEQUENCE</scope>
    <source>
        <tissue evidence="1">Leaf</tissue>
    </source>
</reference>
<accession>A0A2P2QW11</accession>
<sequence length="47" mass="5503">MLQCSFYSFILLLQNANQQRLHLDTGLIYTHSGSHQCISQEYKKKLC</sequence>
<evidence type="ECO:0000313" key="1">
    <source>
        <dbReference type="EMBL" id="MBX71200.1"/>
    </source>
</evidence>
<name>A0A2P2QW11_RHIMU</name>